<feature type="binding site" evidence="10">
    <location>
        <position position="32"/>
    </location>
    <ligand>
        <name>Zn(2+)</name>
        <dbReference type="ChEBI" id="CHEBI:29105"/>
    </ligand>
</feature>
<dbReference type="GO" id="GO:0008616">
    <property type="term" value="P:tRNA queuosine(34) biosynthetic process"/>
    <property type="evidence" value="ECO:0007669"/>
    <property type="project" value="UniProtKB-KW"/>
</dbReference>
<dbReference type="PANTHER" id="PTHR12589:SF7">
    <property type="entry name" value="6-PYRUVOYL TETRAHYDROBIOPTERIN SYNTHASE"/>
    <property type="match status" value="1"/>
</dbReference>
<dbReference type="EC" id="4.-.-.-" evidence="8"/>
<dbReference type="InterPro" id="IPR007115">
    <property type="entry name" value="6-PTP_synth/QueD"/>
</dbReference>
<comment type="pathway">
    <text evidence="1 8">Purine metabolism; 7-cyano-7-deazaguanine biosynthesis.</text>
</comment>
<dbReference type="Gene3D" id="3.30.479.10">
    <property type="entry name" value="6-pyruvoyl tetrahydropterin synthase/QueD"/>
    <property type="match status" value="1"/>
</dbReference>
<evidence type="ECO:0000256" key="10">
    <source>
        <dbReference type="PIRSR" id="PIRSR006113-2"/>
    </source>
</evidence>
<protein>
    <recommendedName>
        <fullName evidence="3 8">6-carboxy-5,6,7,8-tetrahydropterin synthase</fullName>
        <ecNumber evidence="8">4.-.-.-</ecNumber>
    </recommendedName>
</protein>
<dbReference type="GO" id="GO:0046872">
    <property type="term" value="F:metal ion binding"/>
    <property type="evidence" value="ECO:0007669"/>
    <property type="project" value="UniProtKB-KW"/>
</dbReference>
<dbReference type="eggNOG" id="COG0720">
    <property type="taxonomic scope" value="Bacteria"/>
</dbReference>
<comment type="cofactor">
    <cofactor evidence="8 10">
        <name>Zn(2+)</name>
        <dbReference type="ChEBI" id="CHEBI:29105"/>
    </cofactor>
    <text evidence="8 10">Binds 1 zinc ion per subunit.</text>
</comment>
<keyword evidence="8" id="KW-0671">Queuosine biosynthesis</keyword>
<feature type="binding site" evidence="10">
    <location>
        <position position="15"/>
    </location>
    <ligand>
        <name>Zn(2+)</name>
        <dbReference type="ChEBI" id="CHEBI:29105"/>
    </ligand>
</feature>
<dbReference type="EMBL" id="AEDD01000003">
    <property type="protein sequence ID" value="EFM11981.1"/>
    <property type="molecule type" value="Genomic_DNA"/>
</dbReference>
<evidence type="ECO:0000256" key="1">
    <source>
        <dbReference type="ARBA" id="ARBA00005061"/>
    </source>
</evidence>
<keyword evidence="5 8" id="KW-0862">Zinc</keyword>
<name>E0I7G5_9BACL</name>
<evidence type="ECO:0000256" key="6">
    <source>
        <dbReference type="ARBA" id="ARBA00023239"/>
    </source>
</evidence>
<comment type="similarity">
    <text evidence="2 8">Belongs to the PTPS family. QueD subfamily.</text>
</comment>
<evidence type="ECO:0000256" key="3">
    <source>
        <dbReference type="ARBA" id="ARBA00018141"/>
    </source>
</evidence>
<keyword evidence="6 8" id="KW-0456">Lyase</keyword>
<proteinExistence type="inferred from homology"/>
<dbReference type="InterPro" id="IPR038418">
    <property type="entry name" value="6-PTP_synth/QueD_sf"/>
</dbReference>
<feature type="active site" description="Proton acceptor" evidence="9">
    <location>
        <position position="26"/>
    </location>
</feature>
<dbReference type="Pfam" id="PF01242">
    <property type="entry name" value="PTPS"/>
    <property type="match status" value="1"/>
</dbReference>
<evidence type="ECO:0000256" key="5">
    <source>
        <dbReference type="ARBA" id="ARBA00022833"/>
    </source>
</evidence>
<dbReference type="Proteomes" id="UP000005387">
    <property type="component" value="Unassembled WGS sequence"/>
</dbReference>
<keyword evidence="4 8" id="KW-0479">Metal-binding</keyword>
<dbReference type="UniPathway" id="UPA00391"/>
<evidence type="ECO:0000313" key="12">
    <source>
        <dbReference type="Proteomes" id="UP000005387"/>
    </source>
</evidence>
<dbReference type="GO" id="GO:0070497">
    <property type="term" value="F:6-carboxytetrahydropterin synthase activity"/>
    <property type="evidence" value="ECO:0007669"/>
    <property type="project" value="UniProtKB-EC"/>
</dbReference>
<feature type="binding site" evidence="10">
    <location>
        <position position="30"/>
    </location>
    <ligand>
        <name>Zn(2+)</name>
        <dbReference type="ChEBI" id="CHEBI:29105"/>
    </ligand>
</feature>
<gene>
    <name evidence="11" type="ORF">PaecuDRAFT_1589</name>
</gene>
<keyword evidence="12" id="KW-1185">Reference proteome</keyword>
<dbReference type="PANTHER" id="PTHR12589">
    <property type="entry name" value="PYRUVOYL TETRAHYDROBIOPTERIN SYNTHASE"/>
    <property type="match status" value="1"/>
</dbReference>
<accession>E0I7G5</accession>
<dbReference type="SUPFAM" id="SSF55620">
    <property type="entry name" value="Tetrahydrobiopterin biosynthesis enzymes-like"/>
    <property type="match status" value="1"/>
</dbReference>
<dbReference type="AlphaFoldDB" id="E0I7G5"/>
<reference evidence="11 12" key="1">
    <citation type="submission" date="2010-07" db="EMBL/GenBank/DDBJ databases">
        <title>The draft genome of Paenibacillus curdlanolyticus YK9.</title>
        <authorList>
            <consortium name="US DOE Joint Genome Institute (JGI-PGF)"/>
            <person name="Lucas S."/>
            <person name="Copeland A."/>
            <person name="Lapidus A."/>
            <person name="Cheng J.-F."/>
            <person name="Bruce D."/>
            <person name="Goodwin L."/>
            <person name="Pitluck S."/>
            <person name="Land M.L."/>
            <person name="Hauser L."/>
            <person name="Chang Y.-J."/>
            <person name="Jeffries C."/>
            <person name="Anderson I.J."/>
            <person name="Johnson E."/>
            <person name="Loganathan U."/>
            <person name="Mulhopadhyay B."/>
            <person name="Kyrpides N."/>
            <person name="Woyke T.J."/>
        </authorList>
    </citation>
    <scope>NUCLEOTIDE SEQUENCE [LARGE SCALE GENOMIC DNA]</scope>
    <source>
        <strain evidence="11 12">YK9</strain>
    </source>
</reference>
<dbReference type="STRING" id="717606.PaecuDRAFT_1589"/>
<evidence type="ECO:0000313" key="11">
    <source>
        <dbReference type="EMBL" id="EFM11981.1"/>
    </source>
</evidence>
<organism evidence="11 12">
    <name type="scientific">Paenibacillus curdlanolyticus YK9</name>
    <dbReference type="NCBI Taxonomy" id="717606"/>
    <lineage>
        <taxon>Bacteria</taxon>
        <taxon>Bacillati</taxon>
        <taxon>Bacillota</taxon>
        <taxon>Bacilli</taxon>
        <taxon>Bacillales</taxon>
        <taxon>Paenibacillaceae</taxon>
        <taxon>Paenibacillus</taxon>
    </lineage>
</organism>
<evidence type="ECO:0000256" key="8">
    <source>
        <dbReference type="PIRNR" id="PIRNR006113"/>
    </source>
</evidence>
<comment type="catalytic activity">
    <reaction evidence="7 8">
        <text>7,8-dihydroneopterin 3'-triphosphate + H2O = 6-carboxy-5,6,7,8-tetrahydropterin + triphosphate + acetaldehyde + 2 H(+)</text>
        <dbReference type="Rhea" id="RHEA:27966"/>
        <dbReference type="ChEBI" id="CHEBI:15343"/>
        <dbReference type="ChEBI" id="CHEBI:15377"/>
        <dbReference type="ChEBI" id="CHEBI:15378"/>
        <dbReference type="ChEBI" id="CHEBI:18036"/>
        <dbReference type="ChEBI" id="CHEBI:58462"/>
        <dbReference type="ChEBI" id="CHEBI:61032"/>
        <dbReference type="EC" id="4.1.2.50"/>
    </reaction>
</comment>
<feature type="active site" description="Charge relay system" evidence="9">
    <location>
        <position position="70"/>
    </location>
</feature>
<evidence type="ECO:0000256" key="4">
    <source>
        <dbReference type="ARBA" id="ARBA00022723"/>
    </source>
</evidence>
<dbReference type="PIRSF" id="PIRSF006113">
    <property type="entry name" value="PTP_synth"/>
    <property type="match status" value="1"/>
</dbReference>
<evidence type="ECO:0000256" key="2">
    <source>
        <dbReference type="ARBA" id="ARBA00008900"/>
    </source>
</evidence>
<feature type="active site" description="Charge relay system" evidence="9">
    <location>
        <position position="111"/>
    </location>
</feature>
<dbReference type="OrthoDB" id="9804698at2"/>
<evidence type="ECO:0000256" key="7">
    <source>
        <dbReference type="ARBA" id="ARBA00048807"/>
    </source>
</evidence>
<evidence type="ECO:0000256" key="9">
    <source>
        <dbReference type="PIRSR" id="PIRSR006113-1"/>
    </source>
</evidence>
<sequence length="122" mass="14091">MIMVLGRHFEFEAAHFLPDVGTFGRCSRMHGHRYELTVEIEGPVNSDGWICDFKELKGVVQEQVLDRYDHSNLNDHFEVSTVENIASQIFSALTHALDGKPYWLKKIKLYETRNCYAEITAN</sequence>